<dbReference type="PANTHER" id="PTHR48107:SF7">
    <property type="entry name" value="RE15974P"/>
    <property type="match status" value="1"/>
</dbReference>
<accession>A0ABW1G7J1</accession>
<evidence type="ECO:0000256" key="1">
    <source>
        <dbReference type="ARBA" id="ARBA00006484"/>
    </source>
</evidence>
<sequence length="266" mass="27420">MTTQTGPGAEQEPAVGEASRQTAGTRRVAVVTGGSRGIGRAVADRLAADGYAVAIGYAGRADLAERAVEEITEAGGQALAFQADVADETAMAQLFDQAETRFGGVDAVVNAAGRMALSTVADLDLAVLDAVHRTNIRGTFVVAQQAARRLRPGGSLITFSTSVVGTQFPTYGAYAASKGAVEALTLILARELRGRNITVNTIAPGPTATDMFLEGKSEELVNQLAAQSPLERLGTPEDIAEVVAFLAGPAGHWVNGQVVRANGGMI</sequence>
<evidence type="ECO:0000313" key="5">
    <source>
        <dbReference type="EMBL" id="MFC5910524.1"/>
    </source>
</evidence>
<keyword evidence="2" id="KW-0560">Oxidoreductase</keyword>
<comment type="caution">
    <text evidence="5">The sequence shown here is derived from an EMBL/GenBank/DDBJ whole genome shotgun (WGS) entry which is preliminary data.</text>
</comment>
<dbReference type="RefSeq" id="WP_380587850.1">
    <property type="nucleotide sequence ID" value="NZ_JBHSQJ010000122.1"/>
</dbReference>
<dbReference type="PRINTS" id="PR00081">
    <property type="entry name" value="GDHRDH"/>
</dbReference>
<dbReference type="PANTHER" id="PTHR48107">
    <property type="entry name" value="NADPH-DEPENDENT ALDEHYDE REDUCTASE-LIKE PROTEIN, CHLOROPLASTIC-RELATED"/>
    <property type="match status" value="1"/>
</dbReference>
<gene>
    <name evidence="5" type="ORF">ACFP3V_25315</name>
</gene>
<dbReference type="SMART" id="SM00822">
    <property type="entry name" value="PKS_KR"/>
    <property type="match status" value="1"/>
</dbReference>
<reference evidence="6" key="1">
    <citation type="journal article" date="2019" name="Int. J. Syst. Evol. Microbiol.">
        <title>The Global Catalogue of Microorganisms (GCM) 10K type strain sequencing project: providing services to taxonomists for standard genome sequencing and annotation.</title>
        <authorList>
            <consortium name="The Broad Institute Genomics Platform"/>
            <consortium name="The Broad Institute Genome Sequencing Center for Infectious Disease"/>
            <person name="Wu L."/>
            <person name="Ma J."/>
        </authorList>
    </citation>
    <scope>NUCLEOTIDE SEQUENCE [LARGE SCALE GENOMIC DNA]</scope>
    <source>
        <strain evidence="6">JCM 4816</strain>
    </source>
</reference>
<evidence type="ECO:0000256" key="2">
    <source>
        <dbReference type="ARBA" id="ARBA00023002"/>
    </source>
</evidence>
<dbReference type="PRINTS" id="PR00080">
    <property type="entry name" value="SDRFAMILY"/>
</dbReference>
<feature type="region of interest" description="Disordered" evidence="3">
    <location>
        <begin position="1"/>
        <end position="26"/>
    </location>
</feature>
<dbReference type="Gene3D" id="3.40.50.720">
    <property type="entry name" value="NAD(P)-binding Rossmann-like Domain"/>
    <property type="match status" value="1"/>
</dbReference>
<organism evidence="5 6">
    <name type="scientific">Streptacidiphilus monticola</name>
    <dbReference type="NCBI Taxonomy" id="2161674"/>
    <lineage>
        <taxon>Bacteria</taxon>
        <taxon>Bacillati</taxon>
        <taxon>Actinomycetota</taxon>
        <taxon>Actinomycetes</taxon>
        <taxon>Kitasatosporales</taxon>
        <taxon>Streptomycetaceae</taxon>
        <taxon>Streptacidiphilus</taxon>
    </lineage>
</organism>
<proteinExistence type="inferred from homology"/>
<keyword evidence="6" id="KW-1185">Reference proteome</keyword>
<protein>
    <submittedName>
        <fullName evidence="5">SDR family oxidoreductase</fullName>
    </submittedName>
</protein>
<name>A0ABW1G7J1_9ACTN</name>
<feature type="domain" description="Ketoreductase" evidence="4">
    <location>
        <begin position="27"/>
        <end position="205"/>
    </location>
</feature>
<dbReference type="Pfam" id="PF13561">
    <property type="entry name" value="adh_short_C2"/>
    <property type="match status" value="1"/>
</dbReference>
<evidence type="ECO:0000256" key="3">
    <source>
        <dbReference type="SAM" id="MobiDB-lite"/>
    </source>
</evidence>
<dbReference type="SUPFAM" id="SSF51735">
    <property type="entry name" value="NAD(P)-binding Rossmann-fold domains"/>
    <property type="match status" value="1"/>
</dbReference>
<dbReference type="EMBL" id="JBHSQJ010000122">
    <property type="protein sequence ID" value="MFC5910524.1"/>
    <property type="molecule type" value="Genomic_DNA"/>
</dbReference>
<dbReference type="CDD" id="cd05362">
    <property type="entry name" value="THN_reductase-like_SDR_c"/>
    <property type="match status" value="1"/>
</dbReference>
<evidence type="ECO:0000313" key="6">
    <source>
        <dbReference type="Proteomes" id="UP001596174"/>
    </source>
</evidence>
<comment type="similarity">
    <text evidence="1">Belongs to the short-chain dehydrogenases/reductases (SDR) family.</text>
</comment>
<evidence type="ECO:0000259" key="4">
    <source>
        <dbReference type="SMART" id="SM00822"/>
    </source>
</evidence>
<dbReference type="Proteomes" id="UP001596174">
    <property type="component" value="Unassembled WGS sequence"/>
</dbReference>
<dbReference type="InterPro" id="IPR002347">
    <property type="entry name" value="SDR_fam"/>
</dbReference>
<dbReference type="InterPro" id="IPR057326">
    <property type="entry name" value="KR_dom"/>
</dbReference>
<dbReference type="InterPro" id="IPR036291">
    <property type="entry name" value="NAD(P)-bd_dom_sf"/>
</dbReference>